<evidence type="ECO:0000256" key="2">
    <source>
        <dbReference type="ARBA" id="ARBA00022729"/>
    </source>
</evidence>
<dbReference type="PANTHER" id="PTHR34216">
    <property type="match status" value="1"/>
</dbReference>
<gene>
    <name evidence="4" type="ORF">L332_08720</name>
</gene>
<protein>
    <recommendedName>
        <fullName evidence="3">NodB homology domain-containing protein</fullName>
    </recommendedName>
</protein>
<proteinExistence type="predicted"/>
<dbReference type="Pfam" id="PF01522">
    <property type="entry name" value="Polysacc_deac_1"/>
    <property type="match status" value="1"/>
</dbReference>
<dbReference type="CDD" id="cd10918">
    <property type="entry name" value="CE4_NodB_like_5s_6s"/>
    <property type="match status" value="1"/>
</dbReference>
<dbReference type="PANTHER" id="PTHR34216:SF3">
    <property type="entry name" value="POLY-BETA-1,6-N-ACETYL-D-GLUCOSAMINE N-DEACETYLASE"/>
    <property type="match status" value="1"/>
</dbReference>
<dbReference type="Gene3D" id="3.20.20.370">
    <property type="entry name" value="Glycoside hydrolase/deacetylase"/>
    <property type="match status" value="1"/>
</dbReference>
<dbReference type="InterPro" id="IPR051398">
    <property type="entry name" value="Polysacch_Deacetylase"/>
</dbReference>
<dbReference type="OrthoDB" id="9763050at2"/>
<sequence length="219" mass="24062">MSTTTLLCFHGIGTCREEREPGESRYWVTQDAFQRMLDEVADAPRAGLSFDDGNRSDVDIALPALEERGLTATFFALAGRLDDPASLSAGDLRALAGAGMRIGSHGWRHIPWHGMSDADAQREIVDARAALAEAGGTPVTEAALPLGRYGRRTLHRLRAASYEAVYSSDRFPARDGAWLRPRYSVTASDPPASVRRILLGRFRLEERRNALASAVKRLR</sequence>
<comment type="subcellular location">
    <subcellularLocation>
        <location evidence="1">Secreted</location>
    </subcellularLocation>
</comment>
<evidence type="ECO:0000313" key="5">
    <source>
        <dbReference type="Proteomes" id="UP000016462"/>
    </source>
</evidence>
<evidence type="ECO:0000259" key="3">
    <source>
        <dbReference type="PROSITE" id="PS51677"/>
    </source>
</evidence>
<accession>U1LQ14</accession>
<dbReference type="Proteomes" id="UP000016462">
    <property type="component" value="Unassembled WGS sequence"/>
</dbReference>
<keyword evidence="2" id="KW-0732">Signal</keyword>
<dbReference type="GO" id="GO:0016810">
    <property type="term" value="F:hydrolase activity, acting on carbon-nitrogen (but not peptide) bonds"/>
    <property type="evidence" value="ECO:0007669"/>
    <property type="project" value="InterPro"/>
</dbReference>
<comment type="caution">
    <text evidence="4">The sequence shown here is derived from an EMBL/GenBank/DDBJ whole genome shotgun (WGS) entry which is preliminary data.</text>
</comment>
<dbReference type="GO" id="GO:0005975">
    <property type="term" value="P:carbohydrate metabolic process"/>
    <property type="evidence" value="ECO:0007669"/>
    <property type="project" value="InterPro"/>
</dbReference>
<dbReference type="GO" id="GO:0005576">
    <property type="term" value="C:extracellular region"/>
    <property type="evidence" value="ECO:0007669"/>
    <property type="project" value="UniProtKB-SubCell"/>
</dbReference>
<name>U1LQ14_9MICO</name>
<evidence type="ECO:0000313" key="4">
    <source>
        <dbReference type="EMBL" id="ERG64529.1"/>
    </source>
</evidence>
<dbReference type="PROSITE" id="PS51677">
    <property type="entry name" value="NODB"/>
    <property type="match status" value="1"/>
</dbReference>
<reference evidence="4 5" key="1">
    <citation type="journal article" date="2013" name="Genome Announc.">
        <title>First draft genome sequence from a member of the genus agrococcus, isolated from modern microbialites.</title>
        <authorList>
            <person name="White R.A.III."/>
            <person name="Grassa C.J."/>
            <person name="Suttle C.A."/>
        </authorList>
    </citation>
    <scope>NUCLEOTIDE SEQUENCE [LARGE SCALE GENOMIC DNA]</scope>
    <source>
        <strain evidence="4 5">RW1</strain>
    </source>
</reference>
<organism evidence="4 5">
    <name type="scientific">Agrococcus pavilionensis RW1</name>
    <dbReference type="NCBI Taxonomy" id="1330458"/>
    <lineage>
        <taxon>Bacteria</taxon>
        <taxon>Bacillati</taxon>
        <taxon>Actinomycetota</taxon>
        <taxon>Actinomycetes</taxon>
        <taxon>Micrococcales</taxon>
        <taxon>Microbacteriaceae</taxon>
        <taxon>Agrococcus</taxon>
    </lineage>
</organism>
<keyword evidence="5" id="KW-1185">Reference proteome</keyword>
<dbReference type="EMBL" id="ASHR01000019">
    <property type="protein sequence ID" value="ERG64529.1"/>
    <property type="molecule type" value="Genomic_DNA"/>
</dbReference>
<dbReference type="SUPFAM" id="SSF88713">
    <property type="entry name" value="Glycoside hydrolase/deacetylase"/>
    <property type="match status" value="1"/>
</dbReference>
<feature type="domain" description="NodB homology" evidence="3">
    <location>
        <begin position="44"/>
        <end position="219"/>
    </location>
</feature>
<dbReference type="InterPro" id="IPR002509">
    <property type="entry name" value="NODB_dom"/>
</dbReference>
<evidence type="ECO:0000256" key="1">
    <source>
        <dbReference type="ARBA" id="ARBA00004613"/>
    </source>
</evidence>
<dbReference type="AlphaFoldDB" id="U1LQ14"/>
<dbReference type="RefSeq" id="WP_021010263.1">
    <property type="nucleotide sequence ID" value="NZ_ASHR01000019.1"/>
</dbReference>
<dbReference type="InterPro" id="IPR011330">
    <property type="entry name" value="Glyco_hydro/deAcase_b/a-brl"/>
</dbReference>